<accession>A0A6G8F172</accession>
<name>A0A6G8F172_9BACT</name>
<gene>
    <name evidence="1" type="ORF">Prevot485_1390</name>
</gene>
<proteinExistence type="predicted"/>
<protein>
    <submittedName>
        <fullName evidence="1">Uncharacterized protein</fullName>
    </submittedName>
</protein>
<dbReference type="Pfam" id="PF19529">
    <property type="entry name" value="DUF6057"/>
    <property type="match status" value="2"/>
</dbReference>
<organism evidence="1">
    <name type="scientific">uncultured Prevotella sp</name>
    <dbReference type="NCBI Taxonomy" id="159272"/>
    <lineage>
        <taxon>Bacteria</taxon>
        <taxon>Pseudomonadati</taxon>
        <taxon>Bacteroidota</taxon>
        <taxon>Bacteroidia</taxon>
        <taxon>Bacteroidales</taxon>
        <taxon>Prevotellaceae</taxon>
        <taxon>Prevotella</taxon>
        <taxon>environmental samples</taxon>
    </lineage>
</organism>
<reference evidence="1" key="1">
    <citation type="journal article" date="2020" name="J. ISSAAS">
        <title>Lactobacilli and other gastrointestinal microbiota of Peromyscus leucopus, reservoir host for agents of Lyme disease and other zoonoses in North America.</title>
        <authorList>
            <person name="Milovic A."/>
            <person name="Bassam K."/>
            <person name="Shao H."/>
            <person name="Chatzistamou I."/>
            <person name="Tufts D.M."/>
            <person name="Diuk-Wasser M."/>
            <person name="Barbour A.G."/>
        </authorList>
    </citation>
    <scope>NUCLEOTIDE SEQUENCE</scope>
    <source>
        <strain evidence="1">LL70</strain>
    </source>
</reference>
<evidence type="ECO:0000313" key="1">
    <source>
        <dbReference type="EMBL" id="QIM10040.1"/>
    </source>
</evidence>
<sequence>MVFAMGNTDRTLHTRLKVERLCREKQWDKALKTGFPQYDNDSSLTMLRALALANTGNMGGKLFNYEITGGAQSLAPRCDKSVIFLLGNDRLLWKTIGLVPRDASKPFVTFLQTELRRGTLNPVAKDYLLCSYLLDRDLQSFVKALPQYYDVNDSLPTHYAEAYVLYCDRYKVKDTVMSRSMVADYADFLCIMREQRSPVLRDAAIRNAYFGTYWYYYYKRKK</sequence>
<dbReference type="InterPro" id="IPR045692">
    <property type="entry name" value="DUF6057"/>
</dbReference>
<dbReference type="AlphaFoldDB" id="A0A6G8F172"/>
<dbReference type="EMBL" id="MN990733">
    <property type="protein sequence ID" value="QIM10040.1"/>
    <property type="molecule type" value="Genomic_DNA"/>
</dbReference>